<dbReference type="GO" id="GO:0004640">
    <property type="term" value="F:phosphoribosylanthranilate isomerase activity"/>
    <property type="evidence" value="ECO:0007669"/>
    <property type="project" value="TreeGrafter"/>
</dbReference>
<sequence length="274" mass="29589">MNAIAAQNDKADVLKRIEAYKLREIADAKAAVPEAEMRARASAALPARDFLAALRQTVVEGRTALIAEIKKASPSKGLIRPDFDPPALARAYAEGGATCLSVLTDEPSFQGHPDFLISARAAVFLPVLRKDFLYDPYQVYQSRALGADCILVIMAAVDDATALALTETAHGLGMDALIEVHDEEELERALALPSPLIGINNRNLRTFETSLTASERLAPLVPRDRFLVGESGIFTPEDAARLAAVGIRCLLVGESLMRQDDVTAATRALLERRA</sequence>
<dbReference type="PROSITE" id="PS00614">
    <property type="entry name" value="IGPS"/>
    <property type="match status" value="1"/>
</dbReference>
<keyword evidence="7 10" id="KW-0822">Tryptophan biosynthesis</keyword>
<organism evidence="12 13">
    <name type="scientific">Segnochrobactrum spirostomi</name>
    <dbReference type="NCBI Taxonomy" id="2608987"/>
    <lineage>
        <taxon>Bacteria</taxon>
        <taxon>Pseudomonadati</taxon>
        <taxon>Pseudomonadota</taxon>
        <taxon>Alphaproteobacteria</taxon>
        <taxon>Hyphomicrobiales</taxon>
        <taxon>Segnochrobactraceae</taxon>
        <taxon>Segnochrobactrum</taxon>
    </lineage>
</organism>
<evidence type="ECO:0000256" key="5">
    <source>
        <dbReference type="ARBA" id="ARBA00022605"/>
    </source>
</evidence>
<dbReference type="NCBIfam" id="NF001370">
    <property type="entry name" value="PRK00278.1-2"/>
    <property type="match status" value="1"/>
</dbReference>
<evidence type="ECO:0000256" key="1">
    <source>
        <dbReference type="ARBA" id="ARBA00001633"/>
    </source>
</evidence>
<dbReference type="EMBL" id="VWNA01000001">
    <property type="protein sequence ID" value="MQT11916.1"/>
    <property type="molecule type" value="Genomic_DNA"/>
</dbReference>
<keyword evidence="6 10" id="KW-0210">Decarboxylase</keyword>
<dbReference type="Proteomes" id="UP000332515">
    <property type="component" value="Unassembled WGS sequence"/>
</dbReference>
<evidence type="ECO:0000256" key="2">
    <source>
        <dbReference type="ARBA" id="ARBA00004696"/>
    </source>
</evidence>
<dbReference type="AlphaFoldDB" id="A0A6A7XZZ4"/>
<evidence type="ECO:0000256" key="9">
    <source>
        <dbReference type="ARBA" id="ARBA00023239"/>
    </source>
</evidence>
<name>A0A6A7XZZ4_9HYPH</name>
<dbReference type="PANTHER" id="PTHR22854">
    <property type="entry name" value="TRYPTOPHAN BIOSYNTHESIS PROTEIN"/>
    <property type="match status" value="1"/>
</dbReference>
<evidence type="ECO:0000256" key="3">
    <source>
        <dbReference type="ARBA" id="ARBA00012362"/>
    </source>
</evidence>
<reference evidence="12 13" key="1">
    <citation type="submission" date="2019-09" db="EMBL/GenBank/DDBJ databases">
        <title>Segnochrobactrum spirostomi gen. nov., sp. nov., isolated from the ciliate Spirostomum cf. yagiui and description of a novel family, Segnochrobactraceae fam. nov. within the order Rhizobiales of the class Alphaproteobacteria.</title>
        <authorList>
            <person name="Akter S."/>
            <person name="Shazib S.U.A."/>
            <person name="Shin M.K."/>
        </authorList>
    </citation>
    <scope>NUCLEOTIDE SEQUENCE [LARGE SCALE GENOMIC DNA]</scope>
    <source>
        <strain evidence="12 13">Sp-1</strain>
    </source>
</reference>
<dbReference type="HAMAP" id="MF_00134_B">
    <property type="entry name" value="IGPS_B"/>
    <property type="match status" value="1"/>
</dbReference>
<comment type="pathway">
    <text evidence="2 10">Amino-acid biosynthesis; L-tryptophan biosynthesis; L-tryptophan from chorismate: step 4/5.</text>
</comment>
<keyword evidence="9 10" id="KW-0456">Lyase</keyword>
<dbReference type="NCBIfam" id="NF001373">
    <property type="entry name" value="PRK00278.1-6"/>
    <property type="match status" value="1"/>
</dbReference>
<comment type="caution">
    <text evidence="12">The sequence shown here is derived from an EMBL/GenBank/DDBJ whole genome shotgun (WGS) entry which is preliminary data.</text>
</comment>
<dbReference type="EC" id="4.1.1.48" evidence="3 10"/>
<evidence type="ECO:0000259" key="11">
    <source>
        <dbReference type="Pfam" id="PF00218"/>
    </source>
</evidence>
<proteinExistence type="inferred from homology"/>
<dbReference type="RefSeq" id="WP_153479177.1">
    <property type="nucleotide sequence ID" value="NZ_VWNA01000001.1"/>
</dbReference>
<evidence type="ECO:0000256" key="6">
    <source>
        <dbReference type="ARBA" id="ARBA00022793"/>
    </source>
</evidence>
<evidence type="ECO:0000256" key="10">
    <source>
        <dbReference type="HAMAP-Rule" id="MF_00134"/>
    </source>
</evidence>
<dbReference type="FunFam" id="3.20.20.70:FF:000024">
    <property type="entry name" value="Indole-3-glycerol phosphate synthase"/>
    <property type="match status" value="1"/>
</dbReference>
<protein>
    <recommendedName>
        <fullName evidence="4 10">Indole-3-glycerol phosphate synthase</fullName>
        <shortName evidence="10">IGPS</shortName>
        <ecNumber evidence="3 10">4.1.1.48</ecNumber>
    </recommendedName>
</protein>
<dbReference type="NCBIfam" id="NF001377">
    <property type="entry name" value="PRK00278.2-4"/>
    <property type="match status" value="1"/>
</dbReference>
<gene>
    <name evidence="10 12" type="primary">trpC</name>
    <name evidence="12" type="ORF">F0357_04355</name>
</gene>
<dbReference type="InterPro" id="IPR013798">
    <property type="entry name" value="Indole-3-glycerol_P_synth_dom"/>
</dbReference>
<dbReference type="InterPro" id="IPR011060">
    <property type="entry name" value="RibuloseP-bd_barrel"/>
</dbReference>
<dbReference type="InterPro" id="IPR013785">
    <property type="entry name" value="Aldolase_TIM"/>
</dbReference>
<evidence type="ECO:0000256" key="8">
    <source>
        <dbReference type="ARBA" id="ARBA00023141"/>
    </source>
</evidence>
<dbReference type="GO" id="GO:0000162">
    <property type="term" value="P:L-tryptophan biosynthetic process"/>
    <property type="evidence" value="ECO:0007669"/>
    <property type="project" value="UniProtKB-UniRule"/>
</dbReference>
<dbReference type="SUPFAM" id="SSF51366">
    <property type="entry name" value="Ribulose-phoshate binding barrel"/>
    <property type="match status" value="1"/>
</dbReference>
<feature type="domain" description="Indole-3-glycerol phosphate synthase" evidence="11">
    <location>
        <begin position="14"/>
        <end position="269"/>
    </location>
</feature>
<dbReference type="Gene3D" id="3.20.20.70">
    <property type="entry name" value="Aldolase class I"/>
    <property type="match status" value="1"/>
</dbReference>
<dbReference type="InterPro" id="IPR045186">
    <property type="entry name" value="Indole-3-glycerol_P_synth"/>
</dbReference>
<evidence type="ECO:0000313" key="13">
    <source>
        <dbReference type="Proteomes" id="UP000332515"/>
    </source>
</evidence>
<keyword evidence="8 10" id="KW-0057">Aromatic amino acid biosynthesis</keyword>
<dbReference type="GO" id="GO:0004425">
    <property type="term" value="F:indole-3-glycerol-phosphate synthase activity"/>
    <property type="evidence" value="ECO:0007669"/>
    <property type="project" value="UniProtKB-UniRule"/>
</dbReference>
<evidence type="ECO:0000313" key="12">
    <source>
        <dbReference type="EMBL" id="MQT11916.1"/>
    </source>
</evidence>
<dbReference type="InterPro" id="IPR001468">
    <property type="entry name" value="Indole-3-GlycerolPSynthase_CS"/>
</dbReference>
<dbReference type="UniPathway" id="UPA00035">
    <property type="reaction ID" value="UER00043"/>
</dbReference>
<keyword evidence="5 10" id="KW-0028">Amino-acid biosynthesis</keyword>
<evidence type="ECO:0000256" key="4">
    <source>
        <dbReference type="ARBA" id="ARBA00018080"/>
    </source>
</evidence>
<keyword evidence="13" id="KW-1185">Reference proteome</keyword>
<dbReference type="Pfam" id="PF00218">
    <property type="entry name" value="IGPS"/>
    <property type="match status" value="1"/>
</dbReference>
<dbReference type="CDD" id="cd00331">
    <property type="entry name" value="IGPS"/>
    <property type="match status" value="1"/>
</dbReference>
<comment type="catalytic activity">
    <reaction evidence="1 10">
        <text>1-(2-carboxyphenylamino)-1-deoxy-D-ribulose 5-phosphate + H(+) = (1S,2R)-1-C-(indol-3-yl)glycerol 3-phosphate + CO2 + H2O</text>
        <dbReference type="Rhea" id="RHEA:23476"/>
        <dbReference type="ChEBI" id="CHEBI:15377"/>
        <dbReference type="ChEBI" id="CHEBI:15378"/>
        <dbReference type="ChEBI" id="CHEBI:16526"/>
        <dbReference type="ChEBI" id="CHEBI:58613"/>
        <dbReference type="ChEBI" id="CHEBI:58866"/>
        <dbReference type="EC" id="4.1.1.48"/>
    </reaction>
</comment>
<accession>A0A6A7XZZ4</accession>
<evidence type="ECO:0000256" key="7">
    <source>
        <dbReference type="ARBA" id="ARBA00022822"/>
    </source>
</evidence>
<dbReference type="PANTHER" id="PTHR22854:SF2">
    <property type="entry name" value="INDOLE-3-GLYCEROL-PHOSPHATE SYNTHASE"/>
    <property type="match status" value="1"/>
</dbReference>
<comment type="similarity">
    <text evidence="10">Belongs to the TrpC family.</text>
</comment>